<gene>
    <name evidence="2" type="ORF">Pmani_007604</name>
</gene>
<dbReference type="EMBL" id="JAWZYT010000573">
    <property type="protein sequence ID" value="KAK4321606.1"/>
    <property type="molecule type" value="Genomic_DNA"/>
</dbReference>
<evidence type="ECO:0000313" key="3">
    <source>
        <dbReference type="Proteomes" id="UP001292094"/>
    </source>
</evidence>
<evidence type="ECO:0000313" key="2">
    <source>
        <dbReference type="EMBL" id="KAK4321606.1"/>
    </source>
</evidence>
<reference evidence="2" key="1">
    <citation type="submission" date="2023-11" db="EMBL/GenBank/DDBJ databases">
        <title>Genome assemblies of two species of porcelain crab, Petrolisthes cinctipes and Petrolisthes manimaculis (Anomura: Porcellanidae).</title>
        <authorList>
            <person name="Angst P."/>
        </authorList>
    </citation>
    <scope>NUCLEOTIDE SEQUENCE</scope>
    <source>
        <strain evidence="2">PB745_02</strain>
        <tissue evidence="2">Gill</tissue>
    </source>
</reference>
<organism evidence="2 3">
    <name type="scientific">Petrolisthes manimaculis</name>
    <dbReference type="NCBI Taxonomy" id="1843537"/>
    <lineage>
        <taxon>Eukaryota</taxon>
        <taxon>Metazoa</taxon>
        <taxon>Ecdysozoa</taxon>
        <taxon>Arthropoda</taxon>
        <taxon>Crustacea</taxon>
        <taxon>Multicrustacea</taxon>
        <taxon>Malacostraca</taxon>
        <taxon>Eumalacostraca</taxon>
        <taxon>Eucarida</taxon>
        <taxon>Decapoda</taxon>
        <taxon>Pleocyemata</taxon>
        <taxon>Anomura</taxon>
        <taxon>Galatheoidea</taxon>
        <taxon>Porcellanidae</taxon>
        <taxon>Petrolisthes</taxon>
    </lineage>
</organism>
<keyword evidence="3" id="KW-1185">Reference proteome</keyword>
<sequence length="87" mass="10175">MGVRLGGMGMEVMMEVEVKVGWRREGREVMMEERVEWSEEGSDDKGGVWERRDDKGGVWEGRDDGREGGVEKEVVMGVKWQGNWWWR</sequence>
<name>A0AAE1UIJ2_9EUCA</name>
<protein>
    <submittedName>
        <fullName evidence="2">Uncharacterized protein</fullName>
    </submittedName>
</protein>
<feature type="region of interest" description="Disordered" evidence="1">
    <location>
        <begin position="34"/>
        <end position="66"/>
    </location>
</feature>
<evidence type="ECO:0000256" key="1">
    <source>
        <dbReference type="SAM" id="MobiDB-lite"/>
    </source>
</evidence>
<dbReference type="Proteomes" id="UP001292094">
    <property type="component" value="Unassembled WGS sequence"/>
</dbReference>
<dbReference type="AlphaFoldDB" id="A0AAE1UIJ2"/>
<accession>A0AAE1UIJ2</accession>
<comment type="caution">
    <text evidence="2">The sequence shown here is derived from an EMBL/GenBank/DDBJ whole genome shotgun (WGS) entry which is preliminary data.</text>
</comment>
<proteinExistence type="predicted"/>